<dbReference type="Proteomes" id="UP001367513">
    <property type="component" value="Unassembled WGS sequence"/>
</dbReference>
<evidence type="ECO:0000313" key="4">
    <source>
        <dbReference type="Proteomes" id="UP001367513"/>
    </source>
</evidence>
<dbReference type="InterPro" id="IPR011089">
    <property type="entry name" value="GmrSD_C"/>
</dbReference>
<feature type="domain" description="GmrSD restriction endonucleases C-terminal" evidence="2">
    <location>
        <begin position="411"/>
        <end position="553"/>
    </location>
</feature>
<evidence type="ECO:0000313" key="3">
    <source>
        <dbReference type="EMBL" id="MEK6467327.1"/>
    </source>
</evidence>
<reference evidence="3 4" key="1">
    <citation type="submission" date="2024-03" db="EMBL/GenBank/DDBJ databases">
        <title>Draft genome sequence of Pseudonocardia carboxydivorans JCM 14827.</title>
        <authorList>
            <person name="Duangmal K."/>
        </authorList>
    </citation>
    <scope>NUCLEOTIDE SEQUENCE [LARGE SCALE GENOMIC DNA]</scope>
    <source>
        <strain evidence="3 4">JCM 14827</strain>
    </source>
</reference>
<name>A0ABU9AP42_PSEA5</name>
<dbReference type="EMBL" id="JBBPIX010000025">
    <property type="protein sequence ID" value="MEK6467327.1"/>
    <property type="molecule type" value="Genomic_DNA"/>
</dbReference>
<dbReference type="Pfam" id="PF03235">
    <property type="entry name" value="GmrSD_N"/>
    <property type="match status" value="1"/>
</dbReference>
<dbReference type="InterPro" id="IPR036217">
    <property type="entry name" value="MethylDNA_cys_MeTrfase_DNAb"/>
</dbReference>
<dbReference type="Pfam" id="PF07510">
    <property type="entry name" value="GmrSD_C"/>
    <property type="match status" value="1"/>
</dbReference>
<proteinExistence type="predicted"/>
<dbReference type="PANTHER" id="PTHR35149">
    <property type="entry name" value="SLL5132 PROTEIN"/>
    <property type="match status" value="1"/>
</dbReference>
<dbReference type="PANTHER" id="PTHR35149:SF2">
    <property type="entry name" value="DUF262 DOMAIN-CONTAINING PROTEIN"/>
    <property type="match status" value="1"/>
</dbReference>
<dbReference type="InterPro" id="IPR036388">
    <property type="entry name" value="WH-like_DNA-bd_sf"/>
</dbReference>
<feature type="domain" description="GmrSD restriction endonucleases N-terminal" evidence="1">
    <location>
        <begin position="4"/>
        <end position="222"/>
    </location>
</feature>
<dbReference type="Gene3D" id="1.10.10.10">
    <property type="entry name" value="Winged helix-like DNA-binding domain superfamily/Winged helix DNA-binding domain"/>
    <property type="match status" value="1"/>
</dbReference>
<sequence>MTLKPILEGEKQYLVPLYQRTYAWQKPQLERLWADILAQAESLADAPNSPGHFVGSLVLAPAAATVAGGVQRWLVVDGQQRLTTLLLALAALRDHLRTENPREAERIHRQWLVNEYQCGSDLYKLLPTQTDRPAFAACIADDHKPTGGNIAAAYRYFLGQIAAVDDPQDTDDLRRIEQAIVRRLDVVSVTAEQDDNVHRIFESLNNTGMALSLGDLLRNHLFMLLPTRAEDVYSKVWVTMQKDLGTEHVETLAYLDLVLRGQPELRRSDTYLAQQKRFRPISHDESAVEAEIIELARRARHLTAILRPESLTELADRDVASALRRLAAWGGEAVYPVLMVLLDRRETGRAAPHEAESAMLYLESYLVRRMLCGRTASGINRALAQAALAAADAVDAAEGLREFLSQPRRYWPDDDQLAEGIETLSFYWVGRAAQRLFVLRRLEESYGHKELIDWDQTSVQIEHILPQTPTPEWLALLEPDVEPGEATTDLHQRVVHRLGNLTLTGYNPDLSNKPFADKQAILKSSKFSMTVELAQQPTWGLAQIQERGVALATRAAEIWPGPRRATKATDTSDQWQVVRRLCAALPVGTWTSYGDLAAVTGIHPKPLGNYLAAQPIPNAWRVLRGDGSISAEFRWPDATRDDSPAGVLQAEGVRFTDKGRAESGQRLSPLDLAALIGVEVPEEATNNSDEQRFWLQLDANQPPASRDAVRRLLDDWRSCGGMLSWGTGAQTSCFPVVRTSNGESWLWTLKPTSGVVEVVFQHLAVQPPFDDTAKRDELRHRINKIPGVDIPISRLELRPSFGLDLLAADAGVSVAMATQQWFLNELDNGPTSI</sequence>
<organism evidence="3 4">
    <name type="scientific">Pseudonocardia alni subsp. carboxydivorans</name>
    <dbReference type="NCBI Taxonomy" id="415010"/>
    <lineage>
        <taxon>Bacteria</taxon>
        <taxon>Bacillati</taxon>
        <taxon>Actinomycetota</taxon>
        <taxon>Actinomycetes</taxon>
        <taxon>Pseudonocardiales</taxon>
        <taxon>Pseudonocardiaceae</taxon>
        <taxon>Pseudonocardia</taxon>
    </lineage>
</organism>
<accession>A0ABU9AP42</accession>
<comment type="caution">
    <text evidence="3">The sequence shown here is derived from an EMBL/GenBank/DDBJ whole genome shotgun (WGS) entry which is preliminary data.</text>
</comment>
<evidence type="ECO:0000259" key="2">
    <source>
        <dbReference type="Pfam" id="PF07510"/>
    </source>
</evidence>
<keyword evidence="4" id="KW-1185">Reference proteome</keyword>
<evidence type="ECO:0000259" key="1">
    <source>
        <dbReference type="Pfam" id="PF03235"/>
    </source>
</evidence>
<gene>
    <name evidence="3" type="ORF">WG925_26630</name>
</gene>
<dbReference type="InterPro" id="IPR004919">
    <property type="entry name" value="GmrSD_N"/>
</dbReference>
<dbReference type="SUPFAM" id="SSF46767">
    <property type="entry name" value="Methylated DNA-protein cysteine methyltransferase, C-terminal domain"/>
    <property type="match status" value="1"/>
</dbReference>
<dbReference type="RefSeq" id="WP_346108343.1">
    <property type="nucleotide sequence ID" value="NZ_BAAAOD010000086.1"/>
</dbReference>
<protein>
    <submittedName>
        <fullName evidence="3">DUF262 domain-containing protein</fullName>
    </submittedName>
</protein>